<organism evidence="10">
    <name type="scientific">Brugia pahangi</name>
    <name type="common">Filarial nematode worm</name>
    <dbReference type="NCBI Taxonomy" id="6280"/>
    <lineage>
        <taxon>Eukaryota</taxon>
        <taxon>Metazoa</taxon>
        <taxon>Ecdysozoa</taxon>
        <taxon>Nematoda</taxon>
        <taxon>Chromadorea</taxon>
        <taxon>Rhabditida</taxon>
        <taxon>Spirurina</taxon>
        <taxon>Spiruromorpha</taxon>
        <taxon>Filarioidea</taxon>
        <taxon>Onchocercidae</taxon>
        <taxon>Brugia</taxon>
    </lineage>
</organism>
<dbReference type="Pfam" id="PF01062">
    <property type="entry name" value="Bestrophin"/>
    <property type="match status" value="1"/>
</dbReference>
<dbReference type="InterPro" id="IPR000615">
    <property type="entry name" value="Bestrophin"/>
</dbReference>
<dbReference type="STRING" id="6280.A0A0N4T7U4"/>
<reference evidence="10" key="1">
    <citation type="submission" date="2017-02" db="UniProtKB">
        <authorList>
            <consortium name="WormBaseParasite"/>
        </authorList>
    </citation>
    <scope>IDENTIFICATION</scope>
</reference>
<keyword evidence="3" id="KW-1133">Transmembrane helix</keyword>
<reference evidence="8 9" key="2">
    <citation type="submission" date="2018-11" db="EMBL/GenBank/DDBJ databases">
        <authorList>
            <consortium name="Pathogen Informatics"/>
        </authorList>
    </citation>
    <scope>NUCLEOTIDE SEQUENCE [LARGE SCALE GENOMIC DNA]</scope>
</reference>
<feature type="chain" id="PRO_5043121833" description="Bestrophin homolog" evidence="7">
    <location>
        <begin position="19"/>
        <end position="120"/>
    </location>
</feature>
<evidence type="ECO:0000256" key="4">
    <source>
        <dbReference type="ARBA" id="ARBA00023136"/>
    </source>
</evidence>
<evidence type="ECO:0000313" key="9">
    <source>
        <dbReference type="Proteomes" id="UP000278627"/>
    </source>
</evidence>
<comment type="subcellular location">
    <subcellularLocation>
        <location evidence="6">Cell membrane</location>
        <topology evidence="6">Multi-pass membrane protein</topology>
    </subcellularLocation>
    <subcellularLocation>
        <location evidence="1">Membrane</location>
    </subcellularLocation>
</comment>
<dbReference type="EMBL" id="UZAD01001910">
    <property type="protein sequence ID" value="VDN85431.1"/>
    <property type="molecule type" value="Genomic_DNA"/>
</dbReference>
<dbReference type="PANTHER" id="PTHR10736">
    <property type="entry name" value="BESTROPHIN"/>
    <property type="match status" value="1"/>
</dbReference>
<keyword evidence="9" id="KW-1185">Reference proteome</keyword>
<keyword evidence="6" id="KW-0868">Chloride</keyword>
<gene>
    <name evidence="8" type="ORF">BPAG_LOCUS4245</name>
</gene>
<evidence type="ECO:0000256" key="1">
    <source>
        <dbReference type="ARBA" id="ARBA00004370"/>
    </source>
</evidence>
<dbReference type="WBParaSite" id="BPAG_0000428101-mRNA-1">
    <property type="protein sequence ID" value="BPAG_0000428101-mRNA-1"/>
    <property type="gene ID" value="BPAG_0000428101"/>
</dbReference>
<dbReference type="Proteomes" id="UP000278627">
    <property type="component" value="Unassembled WGS sequence"/>
</dbReference>
<accession>A0A0N4T7U4</accession>
<evidence type="ECO:0000256" key="6">
    <source>
        <dbReference type="RuleBase" id="RU363126"/>
    </source>
</evidence>
<keyword evidence="6" id="KW-0406">Ion transport</keyword>
<keyword evidence="6" id="KW-1003">Cell membrane</keyword>
<dbReference type="GO" id="GO:0034707">
    <property type="term" value="C:chloride channel complex"/>
    <property type="evidence" value="ECO:0007669"/>
    <property type="project" value="UniProtKB-KW"/>
</dbReference>
<evidence type="ECO:0000256" key="5">
    <source>
        <dbReference type="ARBA" id="ARBA00034769"/>
    </source>
</evidence>
<feature type="signal peptide" evidence="7">
    <location>
        <begin position="1"/>
        <end position="18"/>
    </location>
</feature>
<keyword evidence="6" id="KW-0407">Ion channel</keyword>
<evidence type="ECO:0000256" key="7">
    <source>
        <dbReference type="SAM" id="SignalP"/>
    </source>
</evidence>
<dbReference type="GO" id="GO:0005886">
    <property type="term" value="C:plasma membrane"/>
    <property type="evidence" value="ECO:0007669"/>
    <property type="project" value="UniProtKB-SubCell"/>
</dbReference>
<comment type="function">
    <text evidence="6">Forms chloride channels.</text>
</comment>
<sequence length="120" mass="13912">MTMIQFVFFIGWLKVAQALLNPFGDDDDDFECNYLIDKNLTQSFCIADNYDRVPDIRPDLFWQSQKVLPTSGNTLLNGSTVDFKTTKHNRPTQTANPEKTMQKITWNHYGNYITEIIIIT</sequence>
<evidence type="ECO:0000256" key="2">
    <source>
        <dbReference type="ARBA" id="ARBA00022692"/>
    </source>
</evidence>
<keyword evidence="6" id="KW-0869">Chloride channel</keyword>
<proteinExistence type="inferred from homology"/>
<evidence type="ECO:0000313" key="8">
    <source>
        <dbReference type="EMBL" id="VDN85431.1"/>
    </source>
</evidence>
<keyword evidence="4" id="KW-0472">Membrane</keyword>
<dbReference type="GO" id="GO:0005254">
    <property type="term" value="F:chloride channel activity"/>
    <property type="evidence" value="ECO:0007669"/>
    <property type="project" value="UniProtKB-KW"/>
</dbReference>
<dbReference type="InterPro" id="IPR021134">
    <property type="entry name" value="Bestrophin-like"/>
</dbReference>
<keyword evidence="6" id="KW-0813">Transport</keyword>
<comment type="similarity">
    <text evidence="5 6">Belongs to the anion channel-forming bestrophin (TC 1.A.46) family. Calcium-sensitive chloride channel subfamily.</text>
</comment>
<dbReference type="PANTHER" id="PTHR10736:SF0">
    <property type="entry name" value="BESTROPHIN HOMOLOG"/>
    <property type="match status" value="1"/>
</dbReference>
<name>A0A0N4T7U4_BRUPA</name>
<dbReference type="AlphaFoldDB" id="A0A0N4T7U4"/>
<evidence type="ECO:0000313" key="10">
    <source>
        <dbReference type="WBParaSite" id="BPAG_0000428101-mRNA-1"/>
    </source>
</evidence>
<keyword evidence="7" id="KW-0732">Signal</keyword>
<protein>
    <recommendedName>
        <fullName evidence="6">Bestrophin homolog</fullName>
    </recommendedName>
</protein>
<keyword evidence="2" id="KW-0812">Transmembrane</keyword>
<evidence type="ECO:0000256" key="3">
    <source>
        <dbReference type="ARBA" id="ARBA00022989"/>
    </source>
</evidence>